<dbReference type="RefSeq" id="XP_009766218.1">
    <property type="nucleotide sequence ID" value="XM_009767916.1"/>
</dbReference>
<feature type="domain" description="Endonuclease/exonuclease/phosphatase" evidence="1">
    <location>
        <begin position="5"/>
        <end position="101"/>
    </location>
</feature>
<dbReference type="Gene3D" id="3.60.10.10">
    <property type="entry name" value="Endonuclease/exonuclease/phosphatase"/>
    <property type="match status" value="1"/>
</dbReference>
<dbReference type="SUPFAM" id="SSF56219">
    <property type="entry name" value="DNase I-like"/>
    <property type="match status" value="1"/>
</dbReference>
<dbReference type="Proteomes" id="UP000189701">
    <property type="component" value="Unplaced"/>
</dbReference>
<keyword evidence="2" id="KW-1185">Reference proteome</keyword>
<gene>
    <name evidence="3" type="primary">LOC104217624</name>
</gene>
<proteinExistence type="predicted"/>
<dbReference type="AlphaFoldDB" id="A0A1U7VIQ5"/>
<dbReference type="Pfam" id="PF03372">
    <property type="entry name" value="Exo_endo_phos"/>
    <property type="match status" value="1"/>
</dbReference>
<sequence>MGKSIELAKILRKRRVNIACVQETRWVGSSAKDVDGYKLWYSGVERGKNGVGILVDRELRGSVLEVRRVNDRLMVIKLVVDEIVHQVPPTEKLFIGGDFNGHIGATAGGYGEVHRGFGFGERNGGGTMLLDFAKSFGLRRLRLTISGGVTAGCVILSESLATQHRLLVLDVGIRLKRRKRTARGPPRIRWGAFIKDKAQELEWRLSAMGAWRSSGDANTMW</sequence>
<accession>A0A1U7VIQ5</accession>
<reference evidence="2" key="1">
    <citation type="journal article" date="2013" name="Genome Biol.">
        <title>Reference genomes and transcriptomes of Nicotiana sylvestris and Nicotiana tomentosiformis.</title>
        <authorList>
            <person name="Sierro N."/>
            <person name="Battey J.N."/>
            <person name="Ouadi S."/>
            <person name="Bovet L."/>
            <person name="Goepfert S."/>
            <person name="Bakaher N."/>
            <person name="Peitsch M.C."/>
            <person name="Ivanov N.V."/>
        </authorList>
    </citation>
    <scope>NUCLEOTIDE SEQUENCE [LARGE SCALE GENOMIC DNA]</scope>
</reference>
<evidence type="ECO:0000259" key="1">
    <source>
        <dbReference type="Pfam" id="PF03372"/>
    </source>
</evidence>
<dbReference type="GO" id="GO:0003824">
    <property type="term" value="F:catalytic activity"/>
    <property type="evidence" value="ECO:0007669"/>
    <property type="project" value="InterPro"/>
</dbReference>
<dbReference type="PANTHER" id="PTHR23227:SF67">
    <property type="entry name" value="CRANIOFACIAL DEVELOPMENT PROTEIN 2-LIKE"/>
    <property type="match status" value="1"/>
</dbReference>
<evidence type="ECO:0000313" key="2">
    <source>
        <dbReference type="Proteomes" id="UP000189701"/>
    </source>
</evidence>
<dbReference type="InterPro" id="IPR005135">
    <property type="entry name" value="Endo/exonuclease/phosphatase"/>
</dbReference>
<dbReference type="InterPro" id="IPR036691">
    <property type="entry name" value="Endo/exonu/phosph_ase_sf"/>
</dbReference>
<evidence type="ECO:0000313" key="3">
    <source>
        <dbReference type="RefSeq" id="XP_009766218.1"/>
    </source>
</evidence>
<dbReference type="STRING" id="4096.A0A1U7VIQ5"/>
<dbReference type="PANTHER" id="PTHR23227">
    <property type="entry name" value="BUCENTAUR RELATED"/>
    <property type="match status" value="1"/>
</dbReference>
<organism evidence="2 3">
    <name type="scientific">Nicotiana sylvestris</name>
    <name type="common">Wood tobacco</name>
    <name type="synonym">South American tobacco</name>
    <dbReference type="NCBI Taxonomy" id="4096"/>
    <lineage>
        <taxon>Eukaryota</taxon>
        <taxon>Viridiplantae</taxon>
        <taxon>Streptophyta</taxon>
        <taxon>Embryophyta</taxon>
        <taxon>Tracheophyta</taxon>
        <taxon>Spermatophyta</taxon>
        <taxon>Magnoliopsida</taxon>
        <taxon>eudicotyledons</taxon>
        <taxon>Gunneridae</taxon>
        <taxon>Pentapetalae</taxon>
        <taxon>asterids</taxon>
        <taxon>lamiids</taxon>
        <taxon>Solanales</taxon>
        <taxon>Solanaceae</taxon>
        <taxon>Nicotianoideae</taxon>
        <taxon>Nicotianeae</taxon>
        <taxon>Nicotiana</taxon>
    </lineage>
</organism>
<protein>
    <submittedName>
        <fullName evidence="3">Uncharacterized protein LOC104217624</fullName>
    </submittedName>
</protein>
<reference evidence="3" key="2">
    <citation type="submission" date="2025-08" db="UniProtKB">
        <authorList>
            <consortium name="RefSeq"/>
        </authorList>
    </citation>
    <scope>IDENTIFICATION</scope>
    <source>
        <tissue evidence="3">Leaf</tissue>
    </source>
</reference>
<name>A0A1U7VIQ5_NICSY</name>
<dbReference type="InterPro" id="IPR027124">
    <property type="entry name" value="Swc5/CFDP1/2"/>
</dbReference>